<evidence type="ECO:0000313" key="2">
    <source>
        <dbReference type="Proteomes" id="UP000309997"/>
    </source>
</evidence>
<gene>
    <name evidence="1" type="ORF">D5086_025728</name>
</gene>
<reference evidence="1 2" key="1">
    <citation type="journal article" date="2024" name="Plant Biotechnol. J.">
        <title>Genome and CRISPR/Cas9 system of a widespread forest tree (Populus alba) in the world.</title>
        <authorList>
            <person name="Liu Y.J."/>
            <person name="Jiang P.F."/>
            <person name="Han X.M."/>
            <person name="Li X.Y."/>
            <person name="Wang H.M."/>
            <person name="Wang Y.J."/>
            <person name="Wang X.X."/>
            <person name="Zeng Q.Y."/>
        </authorList>
    </citation>
    <scope>NUCLEOTIDE SEQUENCE [LARGE SCALE GENOMIC DNA]</scope>
    <source>
        <strain evidence="2">cv. PAL-ZL1</strain>
    </source>
</reference>
<organism evidence="1 2">
    <name type="scientific">Populus alba</name>
    <name type="common">White poplar</name>
    <dbReference type="NCBI Taxonomy" id="43335"/>
    <lineage>
        <taxon>Eukaryota</taxon>
        <taxon>Viridiplantae</taxon>
        <taxon>Streptophyta</taxon>
        <taxon>Embryophyta</taxon>
        <taxon>Tracheophyta</taxon>
        <taxon>Spermatophyta</taxon>
        <taxon>Magnoliopsida</taxon>
        <taxon>eudicotyledons</taxon>
        <taxon>Gunneridae</taxon>
        <taxon>Pentapetalae</taxon>
        <taxon>rosids</taxon>
        <taxon>fabids</taxon>
        <taxon>Malpighiales</taxon>
        <taxon>Salicaceae</taxon>
        <taxon>Saliceae</taxon>
        <taxon>Populus</taxon>
    </lineage>
</organism>
<protein>
    <submittedName>
        <fullName evidence="1">Uncharacterized protein</fullName>
    </submittedName>
</protein>
<evidence type="ECO:0000313" key="1">
    <source>
        <dbReference type="EMBL" id="KAL3571824.1"/>
    </source>
</evidence>
<accession>A0ACC4B0S6</accession>
<sequence length="202" mass="22899">MIDRESLCSLTALAVLPIPNTPISIAPKCQALLARTEQSQQEGHKGRRHEKKGEKNTLSRDQQREKAPQLPRNRTRGQKAMTRTKNPEKSMSSNIIGRSLSSCSFSFLMKIPAPDASTGLCFACRMHGWCMFPIRVSSTFWVALLKCFNNSSILCIILSFPMIMNGFLTIYCRRIDIRDCLDDGKLQSLRKINNDNRGSFWL</sequence>
<dbReference type="Proteomes" id="UP000309997">
    <property type="component" value="Unassembled WGS sequence"/>
</dbReference>
<name>A0ACC4B0S6_POPAL</name>
<proteinExistence type="predicted"/>
<dbReference type="EMBL" id="RCHU02000014">
    <property type="protein sequence ID" value="KAL3571824.1"/>
    <property type="molecule type" value="Genomic_DNA"/>
</dbReference>
<keyword evidence="2" id="KW-1185">Reference proteome</keyword>
<comment type="caution">
    <text evidence="1">The sequence shown here is derived from an EMBL/GenBank/DDBJ whole genome shotgun (WGS) entry which is preliminary data.</text>
</comment>